<dbReference type="Gene3D" id="3.40.50.150">
    <property type="entry name" value="Vaccinia Virus protein VP39"/>
    <property type="match status" value="1"/>
</dbReference>
<evidence type="ECO:0000313" key="3">
    <source>
        <dbReference type="Proteomes" id="UP000460298"/>
    </source>
</evidence>
<accession>A0A833H0H2</accession>
<evidence type="ECO:0000313" key="2">
    <source>
        <dbReference type="EMBL" id="KAB2931617.1"/>
    </source>
</evidence>
<dbReference type="SUPFAM" id="SSF53335">
    <property type="entry name" value="S-adenosyl-L-methionine-dependent methyltransferases"/>
    <property type="match status" value="1"/>
</dbReference>
<protein>
    <submittedName>
        <fullName evidence="2">Class I SAM-dependent methyltransferase</fullName>
    </submittedName>
</protein>
<sequence length="193" mass="21855">MKVRDSGMPEADYWESLFNVPLILDRMGVDDTVETLVEVGCGYGTFTLPATRRLQAGRIHAFDIDSEMVLFTKQRLQESPAGNVDVVVTHADLLSDNSLKPESADYVMLFNILHHDHPEEFLELANRWLRLGGRIGVIHWRYDETTPRGPKMEIRPRPEQLLAAAKRCGFFVSGGEAIDLPPYHYGFIGIKNE</sequence>
<dbReference type="PANTHER" id="PTHR43861">
    <property type="entry name" value="TRANS-ACONITATE 2-METHYLTRANSFERASE-RELATED"/>
    <property type="match status" value="1"/>
</dbReference>
<dbReference type="InterPro" id="IPR013217">
    <property type="entry name" value="Methyltransf_12"/>
</dbReference>
<keyword evidence="2" id="KW-0489">Methyltransferase</keyword>
<gene>
    <name evidence="2" type="ORF">F9K24_13550</name>
</gene>
<dbReference type="EMBL" id="WBUI01000013">
    <property type="protein sequence ID" value="KAB2931617.1"/>
    <property type="molecule type" value="Genomic_DNA"/>
</dbReference>
<dbReference type="GO" id="GO:0032259">
    <property type="term" value="P:methylation"/>
    <property type="evidence" value="ECO:0007669"/>
    <property type="project" value="UniProtKB-KW"/>
</dbReference>
<evidence type="ECO:0000259" key="1">
    <source>
        <dbReference type="Pfam" id="PF08242"/>
    </source>
</evidence>
<keyword evidence="2" id="KW-0808">Transferase</keyword>
<reference evidence="2 3" key="1">
    <citation type="submission" date="2019-10" db="EMBL/GenBank/DDBJ databases">
        <title>Extracellular Electron Transfer in a Candidatus Methanoperedens spp. Enrichment Culture.</title>
        <authorList>
            <person name="Berger S."/>
            <person name="Rangel Shaw D."/>
            <person name="Berben T."/>
            <person name="In 'T Zandt M."/>
            <person name="Frank J."/>
            <person name="Reimann J."/>
            <person name="Jetten M.S.M."/>
            <person name="Welte C.U."/>
        </authorList>
    </citation>
    <scope>NUCLEOTIDE SEQUENCE [LARGE SCALE GENOMIC DNA]</scope>
    <source>
        <strain evidence="2">SB12</strain>
    </source>
</reference>
<dbReference type="GO" id="GO:0008168">
    <property type="term" value="F:methyltransferase activity"/>
    <property type="evidence" value="ECO:0007669"/>
    <property type="project" value="UniProtKB-KW"/>
</dbReference>
<proteinExistence type="predicted"/>
<dbReference type="PANTHER" id="PTHR43861:SF1">
    <property type="entry name" value="TRANS-ACONITATE 2-METHYLTRANSFERASE"/>
    <property type="match status" value="1"/>
</dbReference>
<dbReference type="AlphaFoldDB" id="A0A833H0H2"/>
<organism evidence="2 3">
    <name type="scientific">Leptonema illini</name>
    <dbReference type="NCBI Taxonomy" id="183"/>
    <lineage>
        <taxon>Bacteria</taxon>
        <taxon>Pseudomonadati</taxon>
        <taxon>Spirochaetota</taxon>
        <taxon>Spirochaetia</taxon>
        <taxon>Leptospirales</taxon>
        <taxon>Leptospiraceae</taxon>
        <taxon>Leptonema</taxon>
    </lineage>
</organism>
<name>A0A833H0H2_9LEPT</name>
<comment type="caution">
    <text evidence="2">The sequence shown here is derived from an EMBL/GenBank/DDBJ whole genome shotgun (WGS) entry which is preliminary data.</text>
</comment>
<feature type="domain" description="Methyltransferase type 12" evidence="1">
    <location>
        <begin position="37"/>
        <end position="135"/>
    </location>
</feature>
<dbReference type="InterPro" id="IPR029063">
    <property type="entry name" value="SAM-dependent_MTases_sf"/>
</dbReference>
<dbReference type="CDD" id="cd02440">
    <property type="entry name" value="AdoMet_MTases"/>
    <property type="match status" value="1"/>
</dbReference>
<dbReference type="Proteomes" id="UP000460298">
    <property type="component" value="Unassembled WGS sequence"/>
</dbReference>
<dbReference type="Pfam" id="PF08242">
    <property type="entry name" value="Methyltransf_12"/>
    <property type="match status" value="1"/>
</dbReference>